<keyword evidence="1" id="KW-0732">Signal</keyword>
<accession>A0A1I7T9M2</accession>
<organism evidence="2 3">
    <name type="scientific">Caenorhabditis tropicalis</name>
    <dbReference type="NCBI Taxonomy" id="1561998"/>
    <lineage>
        <taxon>Eukaryota</taxon>
        <taxon>Metazoa</taxon>
        <taxon>Ecdysozoa</taxon>
        <taxon>Nematoda</taxon>
        <taxon>Chromadorea</taxon>
        <taxon>Rhabditida</taxon>
        <taxon>Rhabditina</taxon>
        <taxon>Rhabditomorpha</taxon>
        <taxon>Rhabditoidea</taxon>
        <taxon>Rhabditidae</taxon>
        <taxon>Peloderinae</taxon>
        <taxon>Caenorhabditis</taxon>
    </lineage>
</organism>
<dbReference type="WBParaSite" id="Csp11.Scaffold556.g3781.t1">
    <property type="protein sequence ID" value="Csp11.Scaffold556.g3781.t1"/>
    <property type="gene ID" value="Csp11.Scaffold556.g3781"/>
</dbReference>
<dbReference type="Proteomes" id="UP000095282">
    <property type="component" value="Unplaced"/>
</dbReference>
<protein>
    <submittedName>
        <fullName evidence="3">DUF148 domain-containing protein</fullName>
    </submittedName>
</protein>
<dbReference type="Pfam" id="PF14747">
    <property type="entry name" value="DUF4473"/>
    <property type="match status" value="1"/>
</dbReference>
<feature type="chain" id="PRO_5009307229" evidence="1">
    <location>
        <begin position="17"/>
        <end position="113"/>
    </location>
</feature>
<dbReference type="eggNOG" id="ENOG502TIAW">
    <property type="taxonomic scope" value="Eukaryota"/>
</dbReference>
<dbReference type="InterPro" id="IPR027913">
    <property type="entry name" value="DUF4473"/>
</dbReference>
<sequence>MCKLFVAVALLAVVYAHPTIPSADEIKAQLTAAGVSETAAAGIVAIGENHKSEFEAAKGDHEAGKKLFDTIKSETDAYIKTQSEADQTAYNAFIEKKKEEFKAHKEAAGAASA</sequence>
<dbReference type="PANTHER" id="PTHR33272">
    <property type="entry name" value="PROTEIN CBG22877-RELATED"/>
    <property type="match status" value="1"/>
</dbReference>
<dbReference type="AlphaFoldDB" id="A0A1I7T9M2"/>
<dbReference type="STRING" id="1561998.A0A1I7T9M2"/>
<reference evidence="3" key="1">
    <citation type="submission" date="2016-11" db="UniProtKB">
        <authorList>
            <consortium name="WormBaseParasite"/>
        </authorList>
    </citation>
    <scope>IDENTIFICATION</scope>
</reference>
<evidence type="ECO:0000313" key="2">
    <source>
        <dbReference type="Proteomes" id="UP000095282"/>
    </source>
</evidence>
<evidence type="ECO:0000256" key="1">
    <source>
        <dbReference type="SAM" id="SignalP"/>
    </source>
</evidence>
<evidence type="ECO:0000313" key="3">
    <source>
        <dbReference type="WBParaSite" id="Csp11.Scaffold556.g3781.t1"/>
    </source>
</evidence>
<keyword evidence="2" id="KW-1185">Reference proteome</keyword>
<proteinExistence type="predicted"/>
<feature type="signal peptide" evidence="1">
    <location>
        <begin position="1"/>
        <end position="16"/>
    </location>
</feature>
<dbReference type="PANTHER" id="PTHR33272:SF6">
    <property type="entry name" value="SECRETED RXLR EFFECTOR PEPTIDE PROTEIN-RELATED"/>
    <property type="match status" value="1"/>
</dbReference>
<name>A0A1I7T9M2_9PELO</name>